<keyword evidence="2" id="KW-1185">Reference proteome</keyword>
<proteinExistence type="predicted"/>
<gene>
    <name evidence="1" type="ORF">AYI68_g3257</name>
</gene>
<name>A0A1R0H0E5_9FUNG</name>
<evidence type="ECO:0000313" key="2">
    <source>
        <dbReference type="Proteomes" id="UP000187455"/>
    </source>
</evidence>
<accession>A0A1R0H0E5</accession>
<evidence type="ECO:0000313" key="1">
    <source>
        <dbReference type="EMBL" id="OLY82616.1"/>
    </source>
</evidence>
<feature type="non-terminal residue" evidence="1">
    <location>
        <position position="28"/>
    </location>
</feature>
<reference evidence="1 2" key="1">
    <citation type="journal article" date="2016" name="Mol. Biol. Evol.">
        <title>Genome-Wide Survey of Gut Fungi (Harpellales) Reveals the First Horizontally Transferred Ubiquitin Gene from a Mosquito Host.</title>
        <authorList>
            <person name="Wang Y."/>
            <person name="White M.M."/>
            <person name="Kvist S."/>
            <person name="Moncalvo J.M."/>
        </authorList>
    </citation>
    <scope>NUCLEOTIDE SEQUENCE [LARGE SCALE GENOMIC DNA]</scope>
    <source>
        <strain evidence="1 2">ALG-7-W6</strain>
    </source>
</reference>
<protein>
    <submittedName>
        <fullName evidence="1">Uncharacterized protein</fullName>
    </submittedName>
</protein>
<dbReference type="AlphaFoldDB" id="A0A1R0H0E5"/>
<organism evidence="1 2">
    <name type="scientific">Smittium mucronatum</name>
    <dbReference type="NCBI Taxonomy" id="133383"/>
    <lineage>
        <taxon>Eukaryota</taxon>
        <taxon>Fungi</taxon>
        <taxon>Fungi incertae sedis</taxon>
        <taxon>Zoopagomycota</taxon>
        <taxon>Kickxellomycotina</taxon>
        <taxon>Harpellomycetes</taxon>
        <taxon>Harpellales</taxon>
        <taxon>Legeriomycetaceae</taxon>
        <taxon>Smittium</taxon>
    </lineage>
</organism>
<dbReference type="EMBL" id="LSSL01001377">
    <property type="protein sequence ID" value="OLY82616.1"/>
    <property type="molecule type" value="Genomic_DNA"/>
</dbReference>
<dbReference type="Proteomes" id="UP000187455">
    <property type="component" value="Unassembled WGS sequence"/>
</dbReference>
<sequence>MINSVSRFKALEPHVFKSSEECDPEEWL</sequence>
<comment type="caution">
    <text evidence="1">The sequence shown here is derived from an EMBL/GenBank/DDBJ whole genome shotgun (WGS) entry which is preliminary data.</text>
</comment>